<dbReference type="EMBL" id="GG663374">
    <property type="protein sequence ID" value="EEH04337.1"/>
    <property type="molecule type" value="Genomic_DNA"/>
</dbReference>
<keyword evidence="2" id="KW-1185">Reference proteome</keyword>
<dbReference type="Proteomes" id="UP000001631">
    <property type="component" value="Unassembled WGS sequence"/>
</dbReference>
<proteinExistence type="predicted"/>
<dbReference type="HOGENOM" id="CLU_2196141_0_0_1"/>
<dbReference type="RefSeq" id="XP_045284818.1">
    <property type="nucleotide sequence ID" value="XM_045434611.1"/>
</dbReference>
<evidence type="ECO:0000313" key="2">
    <source>
        <dbReference type="Proteomes" id="UP000001631"/>
    </source>
</evidence>
<gene>
    <name evidence="1" type="ORF">HCBG_07562</name>
</gene>
<dbReference type="GeneID" id="69040578"/>
<reference evidence="1" key="1">
    <citation type="submission" date="2009-02" db="EMBL/GenBank/DDBJ databases">
        <title>The Genome Sequence of Ajellomyces capsulatus strain G186AR.</title>
        <authorList>
            <consortium name="The Broad Institute Genome Sequencing Platform"/>
            <person name="Champion M."/>
            <person name="Cuomo C."/>
            <person name="Ma L.-J."/>
            <person name="Henn M.R."/>
            <person name="Sil A."/>
            <person name="Goldman B."/>
            <person name="Young S.K."/>
            <person name="Kodira C.D."/>
            <person name="Zeng Q."/>
            <person name="Koehrsen M."/>
            <person name="Alvarado L."/>
            <person name="Berlin A."/>
            <person name="Borenstein D."/>
            <person name="Chen Z."/>
            <person name="Engels R."/>
            <person name="Freedman E."/>
            <person name="Gellesch M."/>
            <person name="Goldberg J."/>
            <person name="Griggs A."/>
            <person name="Gujja S."/>
            <person name="Heiman D."/>
            <person name="Hepburn T."/>
            <person name="Howarth C."/>
            <person name="Jen D."/>
            <person name="Larson L."/>
            <person name="Lewis B."/>
            <person name="Mehta T."/>
            <person name="Park D."/>
            <person name="Pearson M."/>
            <person name="Roberts A."/>
            <person name="Saif S."/>
            <person name="Shea T."/>
            <person name="Shenoy N."/>
            <person name="Sisk P."/>
            <person name="Stolte C."/>
            <person name="Sykes S."/>
            <person name="Walk T."/>
            <person name="White J."/>
            <person name="Yandava C."/>
            <person name="Klein B."/>
            <person name="McEwen J.G."/>
            <person name="Puccia R."/>
            <person name="Goldman G.H."/>
            <person name="Felipe M.S."/>
            <person name="Nino-Vega G."/>
            <person name="San-Blas G."/>
            <person name="Taylor J."/>
            <person name="Mendoza L."/>
            <person name="Galagan J."/>
            <person name="Nusbaum C."/>
            <person name="Birren B."/>
        </authorList>
    </citation>
    <scope>NUCLEOTIDE SEQUENCE</scope>
    <source>
        <strain evidence="1">G186AR</strain>
    </source>
</reference>
<dbReference type="InParanoid" id="C0NWN2"/>
<organism evidence="1 2">
    <name type="scientific">Ajellomyces capsulatus (strain G186AR / H82 / ATCC MYA-2454 / RMSCC 2432)</name>
    <name type="common">Darling's disease fungus</name>
    <name type="synonym">Histoplasma capsulatum</name>
    <dbReference type="NCBI Taxonomy" id="447093"/>
    <lineage>
        <taxon>Eukaryota</taxon>
        <taxon>Fungi</taxon>
        <taxon>Dikarya</taxon>
        <taxon>Ascomycota</taxon>
        <taxon>Pezizomycotina</taxon>
        <taxon>Eurotiomycetes</taxon>
        <taxon>Eurotiomycetidae</taxon>
        <taxon>Onygenales</taxon>
        <taxon>Ajellomycetaceae</taxon>
        <taxon>Histoplasma</taxon>
    </lineage>
</organism>
<sequence>MCYAKKVSSRVRFVPIYAVFPGTTDSHYGMVKRSAVGHHTSDDVVNRQAPGLETVESGGMPVSRSVGFVFPGGEMNFTEDERHQNLNISESSIPDLALSRMLAQPGAG</sequence>
<dbReference type="AlphaFoldDB" id="C0NWN2"/>
<protein>
    <submittedName>
        <fullName evidence="1">Uncharacterized protein</fullName>
    </submittedName>
</protein>
<accession>C0NWN2</accession>
<evidence type="ECO:0000313" key="1">
    <source>
        <dbReference type="EMBL" id="EEH04337.1"/>
    </source>
</evidence>
<name>C0NWN2_AJECG</name>